<proteinExistence type="predicted"/>
<organism evidence="2 3">
    <name type="scientific">Nonomuraea rubra</name>
    <dbReference type="NCBI Taxonomy" id="46180"/>
    <lineage>
        <taxon>Bacteria</taxon>
        <taxon>Bacillati</taxon>
        <taxon>Actinomycetota</taxon>
        <taxon>Actinomycetes</taxon>
        <taxon>Streptosporangiales</taxon>
        <taxon>Streptosporangiaceae</taxon>
        <taxon>Nonomuraea</taxon>
    </lineage>
</organism>
<dbReference type="AlphaFoldDB" id="A0A7X0U3V8"/>
<comment type="caution">
    <text evidence="2">The sequence shown here is derived from an EMBL/GenBank/DDBJ whole genome shotgun (WGS) entry which is preliminary data.</text>
</comment>
<dbReference type="RefSeq" id="WP_185112783.1">
    <property type="nucleotide sequence ID" value="NZ_BAAAXY010000052.1"/>
</dbReference>
<sequence length="84" mass="8470">MSTAGCGPGPGGSRRTAAARWPAPATAVRYLERLKDPGEGLVPDGRADAASLSTVLGLRRRHGTAPGGDLFSGGLLDQGEGGDR</sequence>
<dbReference type="Proteomes" id="UP000565579">
    <property type="component" value="Unassembled WGS sequence"/>
</dbReference>
<keyword evidence="3" id="KW-1185">Reference proteome</keyword>
<evidence type="ECO:0000313" key="2">
    <source>
        <dbReference type="EMBL" id="MBB6554113.1"/>
    </source>
</evidence>
<gene>
    <name evidence="2" type="ORF">HD593_008908</name>
</gene>
<feature type="compositionally biased region" description="Gly residues" evidence="1">
    <location>
        <begin position="1"/>
        <end position="12"/>
    </location>
</feature>
<name>A0A7X0U3V8_9ACTN</name>
<feature type="region of interest" description="Disordered" evidence="1">
    <location>
        <begin position="1"/>
        <end position="20"/>
    </location>
</feature>
<dbReference type="EMBL" id="JACHMI010000001">
    <property type="protein sequence ID" value="MBB6554113.1"/>
    <property type="molecule type" value="Genomic_DNA"/>
</dbReference>
<feature type="region of interest" description="Disordered" evidence="1">
    <location>
        <begin position="61"/>
        <end position="84"/>
    </location>
</feature>
<protein>
    <submittedName>
        <fullName evidence="2">Uncharacterized protein</fullName>
    </submittedName>
</protein>
<accession>A0A7X0U3V8</accession>
<evidence type="ECO:0000256" key="1">
    <source>
        <dbReference type="SAM" id="MobiDB-lite"/>
    </source>
</evidence>
<reference evidence="2 3" key="1">
    <citation type="submission" date="2020-08" db="EMBL/GenBank/DDBJ databases">
        <title>Sequencing the genomes of 1000 actinobacteria strains.</title>
        <authorList>
            <person name="Klenk H.-P."/>
        </authorList>
    </citation>
    <scope>NUCLEOTIDE SEQUENCE [LARGE SCALE GENOMIC DNA]</scope>
    <source>
        <strain evidence="2 3">DSM 43768</strain>
    </source>
</reference>
<evidence type="ECO:0000313" key="3">
    <source>
        <dbReference type="Proteomes" id="UP000565579"/>
    </source>
</evidence>